<feature type="transmembrane region" description="Helical" evidence="1">
    <location>
        <begin position="46"/>
        <end position="69"/>
    </location>
</feature>
<dbReference type="AlphaFoldDB" id="L1Q3V4"/>
<reference evidence="2 3" key="1">
    <citation type="submission" date="2012-05" db="EMBL/GenBank/DDBJ databases">
        <authorList>
            <person name="Weinstock G."/>
            <person name="Sodergren E."/>
            <person name="Lobos E.A."/>
            <person name="Fulton L."/>
            <person name="Fulton R."/>
            <person name="Courtney L."/>
            <person name="Fronick C."/>
            <person name="O'Laughlin M."/>
            <person name="Godfrey J."/>
            <person name="Wilson R.M."/>
            <person name="Miner T."/>
            <person name="Farmer C."/>
            <person name="Delehaunty K."/>
            <person name="Cordes M."/>
            <person name="Minx P."/>
            <person name="Tomlinson C."/>
            <person name="Chen J."/>
            <person name="Wollam A."/>
            <person name="Pepin K.H."/>
            <person name="Bhonagiri V."/>
            <person name="Zhang X."/>
            <person name="Suruliraj S."/>
            <person name="Warren W."/>
            <person name="Mitreva M."/>
            <person name="Mardis E.R."/>
            <person name="Wilson R.K."/>
        </authorList>
    </citation>
    <scope>NUCLEOTIDE SEQUENCE [LARGE SCALE GENOMIC DNA]</scope>
    <source>
        <strain evidence="2 3">DSM 1785</strain>
    </source>
</reference>
<protein>
    <submittedName>
        <fullName evidence="2">Prepilin-type cleavage/methylation protein</fullName>
    </submittedName>
</protein>
<keyword evidence="1" id="KW-0812">Transmembrane</keyword>
<dbReference type="EMBL" id="AMEZ01000129">
    <property type="protein sequence ID" value="EKY22365.1"/>
    <property type="molecule type" value="Genomic_DNA"/>
</dbReference>
<comment type="caution">
    <text evidence="2">The sequence shown here is derived from an EMBL/GenBank/DDBJ whole genome shotgun (WGS) entry which is preliminary data.</text>
</comment>
<dbReference type="InterPro" id="IPR012902">
    <property type="entry name" value="N_methyl_site"/>
</dbReference>
<gene>
    <name evidence="2" type="ORF">HMPREF0216_03253</name>
</gene>
<dbReference type="Pfam" id="PF07963">
    <property type="entry name" value="N_methyl"/>
    <property type="match status" value="1"/>
</dbReference>
<dbReference type="HOGENOM" id="CLU_1183352_0_0_9"/>
<dbReference type="Proteomes" id="UP000010420">
    <property type="component" value="Unassembled WGS sequence"/>
</dbReference>
<proteinExistence type="predicted"/>
<keyword evidence="1" id="KW-0472">Membrane</keyword>
<dbReference type="PATRIC" id="fig|545697.3.peg.3180"/>
<dbReference type="NCBIfam" id="TIGR02532">
    <property type="entry name" value="IV_pilin_GFxxxE"/>
    <property type="match status" value="1"/>
</dbReference>
<organism evidence="2 3">
    <name type="scientific">Clostridium celatum DSM 1785</name>
    <dbReference type="NCBI Taxonomy" id="545697"/>
    <lineage>
        <taxon>Bacteria</taxon>
        <taxon>Bacillati</taxon>
        <taxon>Bacillota</taxon>
        <taxon>Clostridia</taxon>
        <taxon>Eubacteriales</taxon>
        <taxon>Clostridiaceae</taxon>
        <taxon>Clostridium</taxon>
    </lineage>
</organism>
<keyword evidence="3" id="KW-1185">Reference proteome</keyword>
<evidence type="ECO:0000256" key="1">
    <source>
        <dbReference type="SAM" id="Phobius"/>
    </source>
</evidence>
<name>L1Q3V4_9CLOT</name>
<dbReference type="STRING" id="545697.HMPREF0216_03253"/>
<dbReference type="PROSITE" id="PS00409">
    <property type="entry name" value="PROKAR_NTER_METHYL"/>
    <property type="match status" value="1"/>
</dbReference>
<evidence type="ECO:0000313" key="2">
    <source>
        <dbReference type="EMBL" id="EKY22365.1"/>
    </source>
</evidence>
<accession>L1Q3V4</accession>
<evidence type="ECO:0000313" key="3">
    <source>
        <dbReference type="Proteomes" id="UP000010420"/>
    </source>
</evidence>
<keyword evidence="1" id="KW-1133">Transmembrane helix</keyword>
<sequence length="234" mass="26541">MLKITLNKAYGVLKNNEGVPQGKVELGSRIPINKSRGCFYMKKKGITLLEVIITMSIMLLIMSLVYPIFLSGSKNLIKSDMETTLQMDATAIENKISEILTQSKGIESVFEIENVNSSDTENIVLSEEKNSENTVNNIGKLEVKVPKDEDIDNDKSYIFKLERVDRRDNKNIYSISIDDGQPLSKYVEAFSIESMDDKKLVDAIYVKVKINLYYKKGITVVEHPIESIITFRNE</sequence>